<dbReference type="STRING" id="578462.A0A0L0SQT6"/>
<dbReference type="SUPFAM" id="SSF64182">
    <property type="entry name" value="DHH phosphoesterases"/>
    <property type="match status" value="1"/>
</dbReference>
<sequence>MATSQVAAFLKTTAEQLRQRTDDAPITVVLGNEAADLDSTIASLLVAHLASLNAPENNGRIYVPALPIARADLALRTDVTAFLSTLLPDAANLLFFQDGLPTIFSPAVAQPESLQISLTDFNALPPSLAHLHPFVNAILDHHVDAHDYAHAVPRTITAVGSATTLVVLHYANVIASLPALHRAEIATLALGPITVDTALFDVGMARATEADVVAAKMCLAWRDGRDADVPADANVDATIVTDAARTTHLVAALDDLHERLHAAKLAISHLPTADLLRKDYKEFRHPTLDNAVYGMASVTWDLRAWQHRDGITAWREAVAQWARDRHLHSLFILTAFADEGRFTRQLAVVAPESGRAEVIVDAVREQAPEVRLEPSEEGAFGWVRNIKMARKVIQPVLHRVLAKL</sequence>
<dbReference type="InterPro" id="IPR038763">
    <property type="entry name" value="DHH_sf"/>
</dbReference>
<dbReference type="PANTHER" id="PTHR12112">
    <property type="entry name" value="BNIP - RELATED"/>
    <property type="match status" value="1"/>
</dbReference>
<organism evidence="2 3">
    <name type="scientific">Allomyces macrogynus (strain ATCC 38327)</name>
    <name type="common">Allomyces javanicus var. macrogynus</name>
    <dbReference type="NCBI Taxonomy" id="578462"/>
    <lineage>
        <taxon>Eukaryota</taxon>
        <taxon>Fungi</taxon>
        <taxon>Fungi incertae sedis</taxon>
        <taxon>Blastocladiomycota</taxon>
        <taxon>Blastocladiomycetes</taxon>
        <taxon>Blastocladiales</taxon>
        <taxon>Blastocladiaceae</taxon>
        <taxon>Allomyces</taxon>
    </lineage>
</organism>
<dbReference type="GO" id="GO:0004309">
    <property type="term" value="F:exopolyphosphatase activity"/>
    <property type="evidence" value="ECO:0007669"/>
    <property type="project" value="TreeGrafter"/>
</dbReference>
<dbReference type="OMA" id="DYKDWTE"/>
<accession>A0A0L0SQT6</accession>
<dbReference type="InterPro" id="IPR038222">
    <property type="entry name" value="DHHA2_dom_sf"/>
</dbReference>
<evidence type="ECO:0000259" key="1">
    <source>
        <dbReference type="SMART" id="SM01131"/>
    </source>
</evidence>
<reference evidence="2 3" key="1">
    <citation type="submission" date="2009-11" db="EMBL/GenBank/DDBJ databases">
        <title>Annotation of Allomyces macrogynus ATCC 38327.</title>
        <authorList>
            <consortium name="The Broad Institute Genome Sequencing Platform"/>
            <person name="Russ C."/>
            <person name="Cuomo C."/>
            <person name="Burger G."/>
            <person name="Gray M.W."/>
            <person name="Holland P.W.H."/>
            <person name="King N."/>
            <person name="Lang F.B.F."/>
            <person name="Roger A.J."/>
            <person name="Ruiz-Trillo I."/>
            <person name="Young S.K."/>
            <person name="Zeng Q."/>
            <person name="Gargeya S."/>
            <person name="Fitzgerald M."/>
            <person name="Haas B."/>
            <person name="Abouelleil A."/>
            <person name="Alvarado L."/>
            <person name="Arachchi H.M."/>
            <person name="Berlin A."/>
            <person name="Chapman S.B."/>
            <person name="Gearin G."/>
            <person name="Goldberg J."/>
            <person name="Griggs A."/>
            <person name="Gujja S."/>
            <person name="Hansen M."/>
            <person name="Heiman D."/>
            <person name="Howarth C."/>
            <person name="Larimer J."/>
            <person name="Lui A."/>
            <person name="MacDonald P.J.P."/>
            <person name="McCowen C."/>
            <person name="Montmayeur A."/>
            <person name="Murphy C."/>
            <person name="Neiman D."/>
            <person name="Pearson M."/>
            <person name="Priest M."/>
            <person name="Roberts A."/>
            <person name="Saif S."/>
            <person name="Shea T."/>
            <person name="Sisk P."/>
            <person name="Stolte C."/>
            <person name="Sykes S."/>
            <person name="Wortman J."/>
            <person name="Nusbaum C."/>
            <person name="Birren B."/>
        </authorList>
    </citation>
    <scope>NUCLEOTIDE SEQUENCE [LARGE SCALE GENOMIC DNA]</scope>
    <source>
        <strain evidence="2 3">ATCC 38327</strain>
    </source>
</reference>
<dbReference type="EMBL" id="GG745346">
    <property type="protein sequence ID" value="KNE64903.1"/>
    <property type="molecule type" value="Genomic_DNA"/>
</dbReference>
<feature type="domain" description="DHHA2" evidence="1">
    <location>
        <begin position="257"/>
        <end position="401"/>
    </location>
</feature>
<dbReference type="PANTHER" id="PTHR12112:SF39">
    <property type="entry name" value="EG:152A3.5 PROTEIN (FBGN0003116_PN PROTEIN)"/>
    <property type="match status" value="1"/>
</dbReference>
<dbReference type="Gene3D" id="3.10.310.20">
    <property type="entry name" value="DHHA2 domain"/>
    <property type="match status" value="1"/>
</dbReference>
<dbReference type="Gene3D" id="3.90.1640.10">
    <property type="entry name" value="inorganic pyrophosphatase (n-terminal core)"/>
    <property type="match status" value="1"/>
</dbReference>
<gene>
    <name evidence="2" type="ORF">AMAG_10569</name>
</gene>
<dbReference type="GO" id="GO:0005737">
    <property type="term" value="C:cytoplasm"/>
    <property type="evidence" value="ECO:0007669"/>
    <property type="project" value="InterPro"/>
</dbReference>
<dbReference type="Pfam" id="PF02833">
    <property type="entry name" value="DHHA2"/>
    <property type="match status" value="1"/>
</dbReference>
<protein>
    <recommendedName>
        <fullName evidence="1">DHHA2 domain-containing protein</fullName>
    </recommendedName>
</protein>
<dbReference type="OrthoDB" id="374045at2759"/>
<evidence type="ECO:0000313" key="2">
    <source>
        <dbReference type="EMBL" id="KNE64903.1"/>
    </source>
</evidence>
<reference evidence="3" key="2">
    <citation type="submission" date="2009-11" db="EMBL/GenBank/DDBJ databases">
        <title>The Genome Sequence of Allomyces macrogynus strain ATCC 38327.</title>
        <authorList>
            <consortium name="The Broad Institute Genome Sequencing Platform"/>
            <person name="Russ C."/>
            <person name="Cuomo C."/>
            <person name="Shea T."/>
            <person name="Young S.K."/>
            <person name="Zeng Q."/>
            <person name="Koehrsen M."/>
            <person name="Haas B."/>
            <person name="Borodovsky M."/>
            <person name="Guigo R."/>
            <person name="Alvarado L."/>
            <person name="Berlin A."/>
            <person name="Borenstein D."/>
            <person name="Chen Z."/>
            <person name="Engels R."/>
            <person name="Freedman E."/>
            <person name="Gellesch M."/>
            <person name="Goldberg J."/>
            <person name="Griggs A."/>
            <person name="Gujja S."/>
            <person name="Heiman D."/>
            <person name="Hepburn T."/>
            <person name="Howarth C."/>
            <person name="Jen D."/>
            <person name="Larson L."/>
            <person name="Lewis B."/>
            <person name="Mehta T."/>
            <person name="Park D."/>
            <person name="Pearson M."/>
            <person name="Roberts A."/>
            <person name="Saif S."/>
            <person name="Shenoy N."/>
            <person name="Sisk P."/>
            <person name="Stolte C."/>
            <person name="Sykes S."/>
            <person name="Walk T."/>
            <person name="White J."/>
            <person name="Yandava C."/>
            <person name="Burger G."/>
            <person name="Gray M.W."/>
            <person name="Holland P.W.H."/>
            <person name="King N."/>
            <person name="Lang F.B.F."/>
            <person name="Roger A.J."/>
            <person name="Ruiz-Trillo I."/>
            <person name="Lander E."/>
            <person name="Nusbaum C."/>
        </authorList>
    </citation>
    <scope>NUCLEOTIDE SEQUENCE [LARGE SCALE GENOMIC DNA]</scope>
    <source>
        <strain evidence="3">ATCC 38327</strain>
    </source>
</reference>
<dbReference type="eggNOG" id="KOG4129">
    <property type="taxonomic scope" value="Eukaryota"/>
</dbReference>
<keyword evidence="3" id="KW-1185">Reference proteome</keyword>
<dbReference type="VEuPathDB" id="FungiDB:AMAG_10569"/>
<evidence type="ECO:0000313" key="3">
    <source>
        <dbReference type="Proteomes" id="UP000054350"/>
    </source>
</evidence>
<name>A0A0L0SQT6_ALLM3</name>
<proteinExistence type="predicted"/>
<dbReference type="Proteomes" id="UP000054350">
    <property type="component" value="Unassembled WGS sequence"/>
</dbReference>
<dbReference type="SMART" id="SM01131">
    <property type="entry name" value="DHHA2"/>
    <property type="match status" value="1"/>
</dbReference>
<dbReference type="AlphaFoldDB" id="A0A0L0SQT6"/>
<dbReference type="InterPro" id="IPR004097">
    <property type="entry name" value="DHHA2"/>
</dbReference>